<reference evidence="1" key="2">
    <citation type="journal article" date="2015" name="Data Brief">
        <title>Shoot transcriptome of the giant reed, Arundo donax.</title>
        <authorList>
            <person name="Barrero R.A."/>
            <person name="Guerrero F.D."/>
            <person name="Moolhuijzen P."/>
            <person name="Goolsby J.A."/>
            <person name="Tidwell J."/>
            <person name="Bellgard S.E."/>
            <person name="Bellgard M.I."/>
        </authorList>
    </citation>
    <scope>NUCLEOTIDE SEQUENCE</scope>
    <source>
        <tissue evidence="1">Shoot tissue taken approximately 20 cm above the soil surface</tissue>
    </source>
</reference>
<dbReference type="EMBL" id="GBRH01158540">
    <property type="protein sequence ID" value="JAE39356.1"/>
    <property type="molecule type" value="Transcribed_RNA"/>
</dbReference>
<sequence>MCSVATLVRCLTQASLSGFRTPELMRLLVLVSLTVVFLYGPRCVHGYLSCSTALRCWRPLPPLTDLAAVSHCHRALTGPAGGGGAGARRRAGGGTRRRILEEGLGGIGGAA</sequence>
<dbReference type="AlphaFoldDB" id="A0A0A9HWT8"/>
<proteinExistence type="predicted"/>
<accession>A0A0A9HWT8</accession>
<organism evidence="1">
    <name type="scientific">Arundo donax</name>
    <name type="common">Giant reed</name>
    <name type="synonym">Donax arundinaceus</name>
    <dbReference type="NCBI Taxonomy" id="35708"/>
    <lineage>
        <taxon>Eukaryota</taxon>
        <taxon>Viridiplantae</taxon>
        <taxon>Streptophyta</taxon>
        <taxon>Embryophyta</taxon>
        <taxon>Tracheophyta</taxon>
        <taxon>Spermatophyta</taxon>
        <taxon>Magnoliopsida</taxon>
        <taxon>Liliopsida</taxon>
        <taxon>Poales</taxon>
        <taxon>Poaceae</taxon>
        <taxon>PACMAD clade</taxon>
        <taxon>Arundinoideae</taxon>
        <taxon>Arundineae</taxon>
        <taxon>Arundo</taxon>
    </lineage>
</organism>
<protein>
    <submittedName>
        <fullName evidence="1">Uncharacterized protein</fullName>
    </submittedName>
</protein>
<evidence type="ECO:0000313" key="1">
    <source>
        <dbReference type="EMBL" id="JAE39356.1"/>
    </source>
</evidence>
<reference evidence="1" key="1">
    <citation type="submission" date="2014-09" db="EMBL/GenBank/DDBJ databases">
        <authorList>
            <person name="Magalhaes I.L.F."/>
            <person name="Oliveira U."/>
            <person name="Santos F.R."/>
            <person name="Vidigal T.H.D.A."/>
            <person name="Brescovit A.D."/>
            <person name="Santos A.J."/>
        </authorList>
    </citation>
    <scope>NUCLEOTIDE SEQUENCE</scope>
    <source>
        <tissue evidence="1">Shoot tissue taken approximately 20 cm above the soil surface</tissue>
    </source>
</reference>
<name>A0A0A9HWT8_ARUDO</name>